<name>A0A6I4YH88_9DEIO</name>
<feature type="compositionally biased region" description="Low complexity" evidence="1">
    <location>
        <begin position="129"/>
        <end position="140"/>
    </location>
</feature>
<dbReference type="SUPFAM" id="SSF88874">
    <property type="entry name" value="Receptor-binding domain of short tail fibre protein gp12"/>
    <property type="match status" value="1"/>
</dbReference>
<dbReference type="RefSeq" id="WP_160979401.1">
    <property type="nucleotide sequence ID" value="NZ_WVHK01000036.1"/>
</dbReference>
<dbReference type="Gene3D" id="3.90.1340.10">
    <property type="entry name" value="Phage tail collar domain"/>
    <property type="match status" value="1"/>
</dbReference>
<evidence type="ECO:0000256" key="1">
    <source>
        <dbReference type="SAM" id="MobiDB-lite"/>
    </source>
</evidence>
<dbReference type="Pfam" id="PF07484">
    <property type="entry name" value="Collar"/>
    <property type="match status" value="1"/>
</dbReference>
<comment type="caution">
    <text evidence="3">The sequence shown here is derived from an EMBL/GenBank/DDBJ whole genome shotgun (WGS) entry which is preliminary data.</text>
</comment>
<dbReference type="EMBL" id="WVHK01000036">
    <property type="protein sequence ID" value="MXV20148.1"/>
    <property type="molecule type" value="Genomic_DNA"/>
</dbReference>
<accession>A0A6I4YH88</accession>
<gene>
    <name evidence="3" type="ORF">GLX28_10910</name>
</gene>
<evidence type="ECO:0000313" key="4">
    <source>
        <dbReference type="Proteomes" id="UP000430519"/>
    </source>
</evidence>
<dbReference type="AlphaFoldDB" id="A0A6I4YH88"/>
<evidence type="ECO:0000259" key="2">
    <source>
        <dbReference type="Pfam" id="PF07484"/>
    </source>
</evidence>
<proteinExistence type="predicted"/>
<protein>
    <submittedName>
        <fullName evidence="3">Phage tail protein</fullName>
    </submittedName>
</protein>
<organism evidence="3 4">
    <name type="scientific">Deinococcus xianganensis</name>
    <dbReference type="NCBI Taxonomy" id="1507289"/>
    <lineage>
        <taxon>Bacteria</taxon>
        <taxon>Thermotogati</taxon>
        <taxon>Deinococcota</taxon>
        <taxon>Deinococci</taxon>
        <taxon>Deinococcales</taxon>
        <taxon>Deinococcaceae</taxon>
        <taxon>Deinococcus</taxon>
    </lineage>
</organism>
<keyword evidence="4" id="KW-1185">Reference proteome</keyword>
<sequence>MSEPFVGEIRIFAGNFAPTGWALCNGQILPISQNTALFSLLGTTYGGDGRTTFGLPNLQGRAPMHWGNGPGLTPRNLGESGGAPTATLLTSQMPAHTHTMNAAIDPAESDNPANLALARGSNISPYAPTPNTTLNPSTLSGQGGNQPHNNMQPYLTMNFIIALQGIYPPRS</sequence>
<dbReference type="InterPro" id="IPR011083">
    <property type="entry name" value="Phage_tail_collar_dom"/>
</dbReference>
<feature type="region of interest" description="Disordered" evidence="1">
    <location>
        <begin position="119"/>
        <end position="147"/>
    </location>
</feature>
<dbReference type="Proteomes" id="UP000430519">
    <property type="component" value="Unassembled WGS sequence"/>
</dbReference>
<reference evidence="3 4" key="1">
    <citation type="submission" date="2019-11" db="EMBL/GenBank/DDBJ databases">
        <title>Genome sequence of Deinococcus xianganensis Y35, AI-2 producing algicidal bacterium, isolated from lake water.</title>
        <authorList>
            <person name="Li Y."/>
        </authorList>
    </citation>
    <scope>NUCLEOTIDE SEQUENCE [LARGE SCALE GENOMIC DNA]</scope>
    <source>
        <strain evidence="3 4">Y35</strain>
    </source>
</reference>
<feature type="domain" description="Phage tail collar" evidence="2">
    <location>
        <begin position="7"/>
        <end position="63"/>
    </location>
</feature>
<evidence type="ECO:0000313" key="3">
    <source>
        <dbReference type="EMBL" id="MXV20148.1"/>
    </source>
</evidence>
<dbReference type="InterPro" id="IPR037053">
    <property type="entry name" value="Phage_tail_collar_dom_sf"/>
</dbReference>